<organism evidence="3 4">
    <name type="scientific">Bifidobacterium bombi DSM 19703</name>
    <dbReference type="NCBI Taxonomy" id="1341695"/>
    <lineage>
        <taxon>Bacteria</taxon>
        <taxon>Bacillati</taxon>
        <taxon>Actinomycetota</taxon>
        <taxon>Actinomycetes</taxon>
        <taxon>Bifidobacteriales</taxon>
        <taxon>Bifidobacteriaceae</taxon>
        <taxon>Bifidobacterium</taxon>
    </lineage>
</organism>
<reference evidence="3 4" key="1">
    <citation type="journal article" date="2014" name="Appl. Environ. Microbiol.">
        <title>Genomic encyclopedia of type strains of the genus Bifidobacterium.</title>
        <authorList>
            <person name="Milani C."/>
            <person name="Lugli G.A."/>
            <person name="Duranti S."/>
            <person name="Turroni F."/>
            <person name="Bottacini F."/>
            <person name="Mangifesta M."/>
            <person name="Sanchez B."/>
            <person name="Viappiani A."/>
            <person name="Mancabelli L."/>
            <person name="Taminiau B."/>
            <person name="Delcenserie V."/>
            <person name="Barrangou R."/>
            <person name="Margolles A."/>
            <person name="van Sinderen D."/>
            <person name="Ventura M."/>
        </authorList>
    </citation>
    <scope>NUCLEOTIDE SEQUENCE [LARGE SCALE GENOMIC DNA]</scope>
    <source>
        <strain evidence="3 4">DSM 19703</strain>
    </source>
</reference>
<keyword evidence="4" id="KW-1185">Reference proteome</keyword>
<evidence type="ECO:0000256" key="2">
    <source>
        <dbReference type="SAM" id="Phobius"/>
    </source>
</evidence>
<keyword evidence="2" id="KW-0472">Membrane</keyword>
<name>A0A080N232_9BIFI</name>
<comment type="caution">
    <text evidence="3">The sequence shown here is derived from an EMBL/GenBank/DDBJ whole genome shotgun (WGS) entry which is preliminary data.</text>
</comment>
<feature type="transmembrane region" description="Helical" evidence="2">
    <location>
        <begin position="48"/>
        <end position="68"/>
    </location>
</feature>
<dbReference type="STRING" id="1341695.BBOMB_0086"/>
<sequence>MNTGKAIVARTSRFANLYPRLKRGALIIGIIVPAILAVTFSLTTSSMVVALSAWVIWVLVIIAFLMAIEMMRDSMLREVRLGALSEETIRGIVLEYDKPRHRRFYKHETRAQKAPSVSERHEATKASTTNAADGEDAITIRMAPPTANPPTTPPTEPDEPTGQPDIHNPHPREGEQA</sequence>
<evidence type="ECO:0000313" key="3">
    <source>
        <dbReference type="EMBL" id="KFF30776.1"/>
    </source>
</evidence>
<dbReference type="AlphaFoldDB" id="A0A080N232"/>
<feature type="compositionally biased region" description="Basic and acidic residues" evidence="1">
    <location>
        <begin position="167"/>
        <end position="177"/>
    </location>
</feature>
<feature type="compositionally biased region" description="Pro residues" evidence="1">
    <location>
        <begin position="146"/>
        <end position="155"/>
    </location>
</feature>
<evidence type="ECO:0000313" key="4">
    <source>
        <dbReference type="Proteomes" id="UP000028730"/>
    </source>
</evidence>
<keyword evidence="2" id="KW-1133">Transmembrane helix</keyword>
<keyword evidence="2" id="KW-0812">Transmembrane</keyword>
<feature type="transmembrane region" description="Helical" evidence="2">
    <location>
        <begin position="21"/>
        <end position="42"/>
    </location>
</feature>
<gene>
    <name evidence="3" type="ORF">BBOMB_0086</name>
</gene>
<accession>A0A080N232</accession>
<feature type="region of interest" description="Disordered" evidence="1">
    <location>
        <begin position="106"/>
        <end position="177"/>
    </location>
</feature>
<dbReference type="EMBL" id="ATLK01000001">
    <property type="protein sequence ID" value="KFF30776.1"/>
    <property type="molecule type" value="Genomic_DNA"/>
</dbReference>
<protein>
    <submittedName>
        <fullName evidence="3">Putative phage infection protein</fullName>
    </submittedName>
</protein>
<proteinExistence type="predicted"/>
<dbReference type="eggNOG" id="COG1511">
    <property type="taxonomic scope" value="Bacteria"/>
</dbReference>
<evidence type="ECO:0000256" key="1">
    <source>
        <dbReference type="SAM" id="MobiDB-lite"/>
    </source>
</evidence>
<dbReference type="Proteomes" id="UP000028730">
    <property type="component" value="Unassembled WGS sequence"/>
</dbReference>